<keyword evidence="5" id="KW-0574">Periplasm</keyword>
<dbReference type="PROSITE" id="PS01039">
    <property type="entry name" value="SBP_BACTERIAL_3"/>
    <property type="match status" value="1"/>
</dbReference>
<evidence type="ECO:0000259" key="8">
    <source>
        <dbReference type="SMART" id="SM00062"/>
    </source>
</evidence>
<dbReference type="InterPro" id="IPR018313">
    <property type="entry name" value="SBP_3_CS"/>
</dbReference>
<evidence type="ECO:0000256" key="2">
    <source>
        <dbReference type="ARBA" id="ARBA00010333"/>
    </source>
</evidence>
<name>A0A9X2PE24_9HYPH</name>
<organism evidence="10 11">
    <name type="scientific">Ancylobacter mangrovi</name>
    <dbReference type="NCBI Taxonomy" id="2972472"/>
    <lineage>
        <taxon>Bacteria</taxon>
        <taxon>Pseudomonadati</taxon>
        <taxon>Pseudomonadota</taxon>
        <taxon>Alphaproteobacteria</taxon>
        <taxon>Hyphomicrobiales</taxon>
        <taxon>Xanthobacteraceae</taxon>
        <taxon>Ancylobacter</taxon>
    </lineage>
</organism>
<dbReference type="GO" id="GO:0030288">
    <property type="term" value="C:outer membrane-bounded periplasmic space"/>
    <property type="evidence" value="ECO:0007669"/>
    <property type="project" value="InterPro"/>
</dbReference>
<evidence type="ECO:0000259" key="9">
    <source>
        <dbReference type="SMART" id="SM00079"/>
    </source>
</evidence>
<evidence type="ECO:0000313" key="10">
    <source>
        <dbReference type="EMBL" id="MCS0496994.1"/>
    </source>
</evidence>
<dbReference type="GO" id="GO:0016020">
    <property type="term" value="C:membrane"/>
    <property type="evidence" value="ECO:0007669"/>
    <property type="project" value="InterPro"/>
</dbReference>
<dbReference type="InterPro" id="IPR005768">
    <property type="entry name" value="Lys_Arg_Orn-bd"/>
</dbReference>
<comment type="similarity">
    <text evidence="2 6">Belongs to the bacterial solute-binding protein 3 family.</text>
</comment>
<dbReference type="Proteomes" id="UP001151088">
    <property type="component" value="Unassembled WGS sequence"/>
</dbReference>
<keyword evidence="3" id="KW-0813">Transport</keyword>
<dbReference type="PANTHER" id="PTHR35936:SF17">
    <property type="entry name" value="ARGININE-BINDING EXTRACELLULAR PROTEIN ARTP"/>
    <property type="match status" value="1"/>
</dbReference>
<dbReference type="SMART" id="SM00062">
    <property type="entry name" value="PBPb"/>
    <property type="match status" value="1"/>
</dbReference>
<evidence type="ECO:0000256" key="6">
    <source>
        <dbReference type="RuleBase" id="RU003744"/>
    </source>
</evidence>
<dbReference type="InterPro" id="IPR001638">
    <property type="entry name" value="Solute-binding_3/MltF_N"/>
</dbReference>
<dbReference type="SUPFAM" id="SSF53850">
    <property type="entry name" value="Periplasmic binding protein-like II"/>
    <property type="match status" value="1"/>
</dbReference>
<dbReference type="CDD" id="cd13702">
    <property type="entry name" value="PBP2_mlr5654_like"/>
    <property type="match status" value="1"/>
</dbReference>
<sequence length="269" mass="29219">MKIVPKKIASKKIASTTFVTVLAAAATLAVGAGVAHAEIKKVRIGTEGAYPPFNSVDTTGQLVGFDIDIAKALCEKMKVECTFVAQDWDGIIPALLAKKYDAIVASMSITDERKEKVDFTIPYYLTPGNFIAPKDTPITDISPEAMKGKVIGAQSSTTGAVYLEDKYKGSEIKLYPTQDEANADLAAGRLDAVLADKFVLYEWLEKTDDGKCCKFVGPDLADVNPDGTGIAVRKDDTELREMFNKAIKEIEADGTYQKINAKYFPFPIN</sequence>
<feature type="domain" description="Solute-binding protein family 3/N-terminal" evidence="8">
    <location>
        <begin position="41"/>
        <end position="267"/>
    </location>
</feature>
<gene>
    <name evidence="10" type="ORF">NVS89_18065</name>
</gene>
<dbReference type="PANTHER" id="PTHR35936">
    <property type="entry name" value="MEMBRANE-BOUND LYTIC MUREIN TRANSGLYCOSYLASE F"/>
    <property type="match status" value="1"/>
</dbReference>
<proteinExistence type="inferred from homology"/>
<dbReference type="GO" id="GO:0015276">
    <property type="term" value="F:ligand-gated monoatomic ion channel activity"/>
    <property type="evidence" value="ECO:0007669"/>
    <property type="project" value="InterPro"/>
</dbReference>
<protein>
    <submittedName>
        <fullName evidence="10">ABC transporter substrate-binding protein</fullName>
    </submittedName>
</protein>
<dbReference type="SMART" id="SM00079">
    <property type="entry name" value="PBPe"/>
    <property type="match status" value="1"/>
</dbReference>
<comment type="subcellular location">
    <subcellularLocation>
        <location evidence="1">Periplasm</location>
    </subcellularLocation>
</comment>
<reference evidence="10" key="1">
    <citation type="submission" date="2022-08" db="EMBL/GenBank/DDBJ databases">
        <authorList>
            <person name="Li F."/>
        </authorList>
    </citation>
    <scope>NUCLEOTIDE SEQUENCE</scope>
    <source>
        <strain evidence="10">MQZ15Z-1</strain>
    </source>
</reference>
<dbReference type="InterPro" id="IPR001320">
    <property type="entry name" value="Iontro_rcpt_C"/>
</dbReference>
<evidence type="ECO:0000256" key="3">
    <source>
        <dbReference type="ARBA" id="ARBA00022448"/>
    </source>
</evidence>
<dbReference type="AlphaFoldDB" id="A0A9X2PE24"/>
<keyword evidence="11" id="KW-1185">Reference proteome</keyword>
<evidence type="ECO:0000256" key="7">
    <source>
        <dbReference type="SAM" id="SignalP"/>
    </source>
</evidence>
<accession>A0A9X2PE24</accession>
<evidence type="ECO:0000256" key="5">
    <source>
        <dbReference type="ARBA" id="ARBA00022764"/>
    </source>
</evidence>
<feature type="chain" id="PRO_5040987370" evidence="7">
    <location>
        <begin position="38"/>
        <end position="269"/>
    </location>
</feature>
<dbReference type="Gene3D" id="3.40.190.10">
    <property type="entry name" value="Periplasmic binding protein-like II"/>
    <property type="match status" value="2"/>
</dbReference>
<dbReference type="RefSeq" id="WP_258734150.1">
    <property type="nucleotide sequence ID" value="NZ_JANTHZ010000009.1"/>
</dbReference>
<evidence type="ECO:0000256" key="1">
    <source>
        <dbReference type="ARBA" id="ARBA00004418"/>
    </source>
</evidence>
<feature type="domain" description="Ionotropic glutamate receptor C-terminal" evidence="9">
    <location>
        <begin position="41"/>
        <end position="266"/>
    </location>
</feature>
<evidence type="ECO:0000313" key="11">
    <source>
        <dbReference type="Proteomes" id="UP001151088"/>
    </source>
</evidence>
<feature type="signal peptide" evidence="7">
    <location>
        <begin position="1"/>
        <end position="37"/>
    </location>
</feature>
<evidence type="ECO:0000256" key="4">
    <source>
        <dbReference type="ARBA" id="ARBA00022729"/>
    </source>
</evidence>
<dbReference type="EMBL" id="JANTHZ010000009">
    <property type="protein sequence ID" value="MCS0496994.1"/>
    <property type="molecule type" value="Genomic_DNA"/>
</dbReference>
<dbReference type="Pfam" id="PF00497">
    <property type="entry name" value="SBP_bac_3"/>
    <property type="match status" value="1"/>
</dbReference>
<keyword evidence="4 7" id="KW-0732">Signal</keyword>
<dbReference type="NCBIfam" id="TIGR01096">
    <property type="entry name" value="3A0103s03R"/>
    <property type="match status" value="1"/>
</dbReference>
<comment type="caution">
    <text evidence="10">The sequence shown here is derived from an EMBL/GenBank/DDBJ whole genome shotgun (WGS) entry which is preliminary data.</text>
</comment>